<evidence type="ECO:0000313" key="2">
    <source>
        <dbReference type="Proteomes" id="UP001148662"/>
    </source>
</evidence>
<proteinExistence type="predicted"/>
<gene>
    <name evidence="1" type="ORF">NM688_g9022</name>
</gene>
<sequence>MRARPTDAWNLMNLLLLVQISAKLEFGAPIVLSPEQSALRHVTEIFTGNAKVSLHFISTAFLTVHRFLRSSPFGDNGTEKLPSMRSGSPDPETRSMFASEEDGQFLIVKRITKPIRGAVEQRIDAWKKIFTAMEAQDEHLVESWKGEMDNLLIFATLYSAIVTAFVVDSFHLVTPADSTSTPGMLLEIRDRITSYSFSNNFANSTHVLAGGATSSSSPPKYAVRVNTVWFLSLTLSLISAFFGIAIQQWLRHLRIPKHIPQREAIRLRQLRYRGLMRWQVPIIVTVLPALVQVSVVLFLVGLLEYVRNSNRDVALPFTVVSSISLVLFVVVSLFPLIEPSCPYKSPLLHVTWELCWVAVAIATVAVISPLSLLVDCFATKKHARMSRWANRVNQYAEKYLFALQPSTTETSHFWTARETKAAARAHEILDQEALSWALTAGPSIKEISCCLKDLGPAYRTRTVMEWISLKYDGHTDMSRMLSRGTVSYDVLRKVDKHFVDEFKDLLMDVLVTDWDKTEPGRRAIDPDIPHIVMLLWKIAKDPALLGQEHEEYRATFILRLSEICHERKLDLQHEKTFLGWKVTPRVPAVLLFDIFEPERDDKLFGIGEVLAMLRWAAQLSGVIAHEQESLGEAAAMFWFAPQEHIFACSAVALSLLVQHLTPGSNFRSQYETPLGELVDNLATFLSSGRHALLKVLDREKSLIDTDQNALPIVTRRAVVSISESIKKLRDDKILPLVQNGCRSDVVQVHISEIYKAVLNASPTPHEPEPIDEKPAHPRMESTGSEVAALPSLSKEGSSNGGDNNSK</sequence>
<accession>A0ACC1RLN5</accession>
<evidence type="ECO:0000313" key="1">
    <source>
        <dbReference type="EMBL" id="KAJ3521387.1"/>
    </source>
</evidence>
<dbReference type="Proteomes" id="UP001148662">
    <property type="component" value="Unassembled WGS sequence"/>
</dbReference>
<keyword evidence="2" id="KW-1185">Reference proteome</keyword>
<reference evidence="1" key="1">
    <citation type="submission" date="2022-07" db="EMBL/GenBank/DDBJ databases">
        <title>Genome Sequence of Phlebia brevispora.</title>
        <authorList>
            <person name="Buettner E."/>
        </authorList>
    </citation>
    <scope>NUCLEOTIDE SEQUENCE</scope>
    <source>
        <strain evidence="1">MPL23</strain>
    </source>
</reference>
<dbReference type="EMBL" id="JANHOG010002639">
    <property type="protein sequence ID" value="KAJ3521387.1"/>
    <property type="molecule type" value="Genomic_DNA"/>
</dbReference>
<comment type="caution">
    <text evidence="1">The sequence shown here is derived from an EMBL/GenBank/DDBJ whole genome shotgun (WGS) entry which is preliminary data.</text>
</comment>
<name>A0ACC1RLN5_9APHY</name>
<protein>
    <submittedName>
        <fullName evidence="1">Uncharacterized protein</fullName>
    </submittedName>
</protein>
<organism evidence="1 2">
    <name type="scientific">Phlebia brevispora</name>
    <dbReference type="NCBI Taxonomy" id="194682"/>
    <lineage>
        <taxon>Eukaryota</taxon>
        <taxon>Fungi</taxon>
        <taxon>Dikarya</taxon>
        <taxon>Basidiomycota</taxon>
        <taxon>Agaricomycotina</taxon>
        <taxon>Agaricomycetes</taxon>
        <taxon>Polyporales</taxon>
        <taxon>Meruliaceae</taxon>
        <taxon>Phlebia</taxon>
    </lineage>
</organism>